<evidence type="ECO:0000256" key="11">
    <source>
        <dbReference type="ARBA" id="ARBA00023049"/>
    </source>
</evidence>
<organism evidence="19 20">
    <name type="scientific">Brasilonema sennae CENA114</name>
    <dbReference type="NCBI Taxonomy" id="415709"/>
    <lineage>
        <taxon>Bacteria</taxon>
        <taxon>Bacillati</taxon>
        <taxon>Cyanobacteriota</taxon>
        <taxon>Cyanophyceae</taxon>
        <taxon>Nostocales</taxon>
        <taxon>Scytonemataceae</taxon>
        <taxon>Brasilonema</taxon>
        <taxon>Bromeliae group (in: Brasilonema)</taxon>
    </lineage>
</organism>
<dbReference type="PANTHER" id="PTHR39188:SF3">
    <property type="entry name" value="STAGE IV SPORULATION PROTEIN FB"/>
    <property type="match status" value="1"/>
</dbReference>
<dbReference type="EMBL" id="CP030118">
    <property type="protein sequence ID" value="QDL08782.1"/>
    <property type="molecule type" value="Genomic_DNA"/>
</dbReference>
<dbReference type="Gene3D" id="3.10.580.10">
    <property type="entry name" value="CBS-domain"/>
    <property type="match status" value="1"/>
</dbReference>
<dbReference type="InterPro" id="IPR008915">
    <property type="entry name" value="Peptidase_M50"/>
</dbReference>
<feature type="transmembrane region" description="Helical" evidence="14">
    <location>
        <begin position="74"/>
        <end position="91"/>
    </location>
</feature>
<dbReference type="GO" id="GO:0005886">
    <property type="term" value="C:plasma membrane"/>
    <property type="evidence" value="ECO:0007669"/>
    <property type="project" value="UniProtKB-SubCell"/>
</dbReference>
<evidence type="ECO:0000256" key="1">
    <source>
        <dbReference type="ARBA" id="ARBA00004651"/>
    </source>
</evidence>
<feature type="active site" evidence="15">
    <location>
        <position position="63"/>
    </location>
</feature>
<keyword evidence="13 14" id="KW-0472">Membrane</keyword>
<evidence type="ECO:0000256" key="8">
    <source>
        <dbReference type="ARBA" id="ARBA00022801"/>
    </source>
</evidence>
<keyword evidence="7" id="KW-0677">Repeat</keyword>
<evidence type="ECO:0000259" key="18">
    <source>
        <dbReference type="PROSITE" id="PS51371"/>
    </source>
</evidence>
<feature type="transmembrane region" description="Helical" evidence="14">
    <location>
        <begin position="12"/>
        <end position="36"/>
    </location>
</feature>
<dbReference type="InterPro" id="IPR046342">
    <property type="entry name" value="CBS_dom_sf"/>
</dbReference>
<evidence type="ECO:0000256" key="15">
    <source>
        <dbReference type="PIRSR" id="PIRSR006404-1"/>
    </source>
</evidence>
<dbReference type="CDD" id="cd04639">
    <property type="entry name" value="CBS_pair_peptidase_M50"/>
    <property type="match status" value="1"/>
</dbReference>
<evidence type="ECO:0000313" key="19">
    <source>
        <dbReference type="EMBL" id="QDL08782.1"/>
    </source>
</evidence>
<evidence type="ECO:0000256" key="16">
    <source>
        <dbReference type="PIRSR" id="PIRSR006404-2"/>
    </source>
</evidence>
<dbReference type="InterPro" id="IPR016483">
    <property type="entry name" value="UCP006404_Pept_M50_CBS"/>
</dbReference>
<dbReference type="Proteomes" id="UP000503129">
    <property type="component" value="Chromosome"/>
</dbReference>
<dbReference type="GO" id="GO:0006508">
    <property type="term" value="P:proteolysis"/>
    <property type="evidence" value="ECO:0007669"/>
    <property type="project" value="UniProtKB-KW"/>
</dbReference>
<feature type="binding site" evidence="16">
    <location>
        <position position="62"/>
    </location>
    <ligand>
        <name>Zn(2+)</name>
        <dbReference type="ChEBI" id="CHEBI:29105"/>
        <note>catalytic</note>
    </ligand>
</feature>
<dbReference type="SUPFAM" id="SSF54631">
    <property type="entry name" value="CBS-domain pair"/>
    <property type="match status" value="1"/>
</dbReference>
<comment type="cofactor">
    <cofactor evidence="14 16">
        <name>Zn(2+)</name>
        <dbReference type="ChEBI" id="CHEBI:29105"/>
    </cofactor>
    <text evidence="14 16">Binds 1 zinc ion per subunit.</text>
</comment>
<name>A0A856MDN1_9CYAN</name>
<keyword evidence="10 14" id="KW-1133">Transmembrane helix</keyword>
<keyword evidence="8 14" id="KW-0378">Hydrolase</keyword>
<keyword evidence="3 14" id="KW-1003">Cell membrane</keyword>
<evidence type="ECO:0000256" key="5">
    <source>
        <dbReference type="ARBA" id="ARBA00022692"/>
    </source>
</evidence>
<keyword evidence="20" id="KW-1185">Reference proteome</keyword>
<feature type="binding site" evidence="16">
    <location>
        <position position="158"/>
    </location>
    <ligand>
        <name>Zn(2+)</name>
        <dbReference type="ChEBI" id="CHEBI:29105"/>
        <note>catalytic</note>
    </ligand>
</feature>
<evidence type="ECO:0000256" key="2">
    <source>
        <dbReference type="ARBA" id="ARBA00007931"/>
    </source>
</evidence>
<keyword evidence="6 14" id="KW-0479">Metal-binding</keyword>
<feature type="transmembrane region" description="Helical" evidence="14">
    <location>
        <begin position="187"/>
        <end position="220"/>
    </location>
</feature>
<feature type="transmembrane region" description="Helical" evidence="14">
    <location>
        <begin position="42"/>
        <end position="62"/>
    </location>
</feature>
<keyword evidence="5 14" id="KW-0812">Transmembrane</keyword>
<feature type="domain" description="CBS" evidence="18">
    <location>
        <begin position="245"/>
        <end position="302"/>
    </location>
</feature>
<keyword evidence="9 14" id="KW-0862">Zinc</keyword>
<sequence>MQTNWKIGSLFGIPLFLDPLWFVILGLATLNFGVAYQTWGTTLAWSGGVVMALLLFGSVLLHELGHSLVARSQGIKVNSITLFLFGGIASIEEESKTPGKAFQVAIAGPFVSVVLFVLLSLLVNVLPDNSPANVMVRDLGRINLVLALFNLIPGLPLDGGQVLKAALWKVTGNRFQAVRLAAKAGQILGYGAIALGLAVDYFTGELVTGLWIALLGWFGIRNATTYDRITTLQETLLNLIAANAMTREFRVVDANQTLRSFAESYLLETNTPGVYFAESDGRYRGIISIDDLRLVERSEWETLTVQSIVHPLTEIPTVVESTPIAEVINKLENEQLPRITVLSPAGAVAGVIDRGDIVRELAQKLNLRITEAEIKRIKEEGSYPPGLQLGVIAKSLQS</sequence>
<protein>
    <recommendedName>
        <fullName evidence="14">Zinc metalloprotease</fullName>
    </recommendedName>
</protein>
<feature type="transmembrane region" description="Helical" evidence="14">
    <location>
        <begin position="144"/>
        <end position="167"/>
    </location>
</feature>
<evidence type="ECO:0000256" key="17">
    <source>
        <dbReference type="PROSITE-ProRule" id="PRU00703"/>
    </source>
</evidence>
<dbReference type="Pfam" id="PF00571">
    <property type="entry name" value="CBS"/>
    <property type="match status" value="2"/>
</dbReference>
<feature type="binding site" evidence="16">
    <location>
        <position position="66"/>
    </location>
    <ligand>
        <name>Zn(2+)</name>
        <dbReference type="ChEBI" id="CHEBI:29105"/>
        <note>catalytic</note>
    </ligand>
</feature>
<evidence type="ECO:0000256" key="9">
    <source>
        <dbReference type="ARBA" id="ARBA00022833"/>
    </source>
</evidence>
<evidence type="ECO:0000256" key="10">
    <source>
        <dbReference type="ARBA" id="ARBA00022989"/>
    </source>
</evidence>
<feature type="domain" description="CBS" evidence="18">
    <location>
        <begin position="309"/>
        <end position="367"/>
    </location>
</feature>
<comment type="similarity">
    <text evidence="2 14">Belongs to the peptidase M50B family.</text>
</comment>
<dbReference type="Pfam" id="PF02163">
    <property type="entry name" value="Peptidase_M50"/>
    <property type="match status" value="2"/>
</dbReference>
<dbReference type="GO" id="GO:0008237">
    <property type="term" value="F:metallopeptidase activity"/>
    <property type="evidence" value="ECO:0007669"/>
    <property type="project" value="UniProtKB-UniRule"/>
</dbReference>
<comment type="subcellular location">
    <subcellularLocation>
        <location evidence="1 14">Cell membrane</location>
        <topology evidence="1 14">Multi-pass membrane protein</topology>
    </subcellularLocation>
</comment>
<proteinExistence type="inferred from homology"/>
<evidence type="ECO:0000313" key="20">
    <source>
        <dbReference type="Proteomes" id="UP000503129"/>
    </source>
</evidence>
<evidence type="ECO:0000256" key="6">
    <source>
        <dbReference type="ARBA" id="ARBA00022723"/>
    </source>
</evidence>
<evidence type="ECO:0000256" key="13">
    <source>
        <dbReference type="ARBA" id="ARBA00023136"/>
    </source>
</evidence>
<gene>
    <name evidence="19" type="ORF">DP114_13555</name>
</gene>
<evidence type="ECO:0000256" key="7">
    <source>
        <dbReference type="ARBA" id="ARBA00022737"/>
    </source>
</evidence>
<dbReference type="InterPro" id="IPR000644">
    <property type="entry name" value="CBS_dom"/>
</dbReference>
<dbReference type="KEGG" id="bsen:DP114_13555"/>
<dbReference type="RefSeq" id="WP_171976322.1">
    <property type="nucleotide sequence ID" value="NZ_CAWOXK010000001.1"/>
</dbReference>
<evidence type="ECO:0000256" key="12">
    <source>
        <dbReference type="ARBA" id="ARBA00023122"/>
    </source>
</evidence>
<dbReference type="PANTHER" id="PTHR39188">
    <property type="entry name" value="MEMBRANE-ASSOCIATED ZINC METALLOPROTEASE M50B"/>
    <property type="match status" value="1"/>
</dbReference>
<dbReference type="CDD" id="cd06164">
    <property type="entry name" value="S2P-M50_SpoIVFB_CBS"/>
    <property type="match status" value="1"/>
</dbReference>
<evidence type="ECO:0000256" key="14">
    <source>
        <dbReference type="PIRNR" id="PIRNR006404"/>
    </source>
</evidence>
<dbReference type="PROSITE" id="PS51371">
    <property type="entry name" value="CBS"/>
    <property type="match status" value="2"/>
</dbReference>
<keyword evidence="11 14" id="KW-0482">Metalloprotease</keyword>
<keyword evidence="12 17" id="KW-0129">CBS domain</keyword>
<feature type="transmembrane region" description="Helical" evidence="14">
    <location>
        <begin position="103"/>
        <end position="123"/>
    </location>
</feature>
<evidence type="ECO:0000256" key="4">
    <source>
        <dbReference type="ARBA" id="ARBA00022670"/>
    </source>
</evidence>
<accession>A0A856MDN1</accession>
<reference evidence="19 20" key="1">
    <citation type="submission" date="2018-06" db="EMBL/GenBank/DDBJ databases">
        <title>Comparative genomics of Brasilonema spp. strains.</title>
        <authorList>
            <person name="Alvarenga D.O."/>
            <person name="Fiore M.F."/>
            <person name="Varani A.M."/>
        </authorList>
    </citation>
    <scope>NUCLEOTIDE SEQUENCE [LARGE SCALE GENOMIC DNA]</scope>
    <source>
        <strain evidence="19 20">CENA114</strain>
    </source>
</reference>
<dbReference type="PIRSF" id="PIRSF006404">
    <property type="entry name" value="UCP006404_Pept_M50_CBS"/>
    <property type="match status" value="1"/>
</dbReference>
<dbReference type="GO" id="GO:0046872">
    <property type="term" value="F:metal ion binding"/>
    <property type="evidence" value="ECO:0007669"/>
    <property type="project" value="UniProtKB-UniRule"/>
</dbReference>
<evidence type="ECO:0000256" key="3">
    <source>
        <dbReference type="ARBA" id="ARBA00022475"/>
    </source>
</evidence>
<keyword evidence="4 14" id="KW-0645">Protease</keyword>
<dbReference type="AlphaFoldDB" id="A0A856MDN1"/>